<evidence type="ECO:0000313" key="7">
    <source>
        <dbReference type="Proteomes" id="UP001558652"/>
    </source>
</evidence>
<dbReference type="GO" id="GO:0003723">
    <property type="term" value="F:RNA binding"/>
    <property type="evidence" value="ECO:0007669"/>
    <property type="project" value="UniProtKB-UniRule"/>
</dbReference>
<keyword evidence="7" id="KW-1185">Reference proteome</keyword>
<dbReference type="SUPFAM" id="SSF54928">
    <property type="entry name" value="RNA-binding domain, RBD"/>
    <property type="match status" value="3"/>
</dbReference>
<keyword evidence="2 3" id="KW-0694">RNA-binding</keyword>
<name>A0ABD0YWH2_9HEMI</name>
<feature type="domain" description="RRM" evidence="5">
    <location>
        <begin position="3"/>
        <end position="74"/>
    </location>
</feature>
<gene>
    <name evidence="6" type="ORF">AAG570_012168</name>
</gene>
<sequence>MSVIIRLQNLPWSANAADIRAYFTGLSIPEGGVHIVGGEQGDAFIAFSTDEDARQAMLRDGGKLKEVKIKLFLSSRTEMLRIIEQARQQTLNLQSIIQGNIAQPVVPAVNQPISNVTYESVESKENIKEDDSDKGRDDDDYHRDRRDRRDRDRSGSRDRGRSSDKDRSRDRDRDRDRGRYNRDRDRERRRRDRSKSRDRYRRRSRSRDRARRSSRDKDGRNKRRDSEQDSDEKQRTTIVEVPEPTPPPQQHWEPVSIQQPKQALLPDPVLPPMMMQMQQAGKEMTPPQQPLIGFQDQDRRPMGFPQQMLPQAMPYQGVPMRGRENWCGPMNNMGMPVMGSEAPAQCIPTNRHTLHPQNEMSVPKYPQTPYGMGQQFIQTGKDTNSHWAGPGLMQNTDDGQNDVCIEIRGLPLNATYVDVKRLFDGLTIPPDGIKMINDNQGNRTGIAYVKFTQQAHKKHALNQNGKKVRSSIVEVLHLRESIYNIAVDNFKPEKDVTLKSDDMEIDNGDNSEDVAWKRDGETKKANYQDPRIANKNSKSSGKNAEGGRRDKIKSDCVLIKGVPHSSMEPDIIDFFSPLQIAPLEIFIVCDAMGQRVGDAFCKFKSFDEAEKATTKSKTSLGRHIVTIFLVPSEDMDRAKSYCMEPHIPQYVPQFMPMRGGYNPMQYKPRMPGDGMGNDYFMEGDRPRMGFGNRFMMGDMGERPMMGRGERPMMGRGRPMMPGMQNMRPPRRPPRSTSPYIDGDSLEHFGKPGCVVALENIHFKADIDEIMEFFQGFKIEHEDVIRRFDESGRPTGDARVALKNPAEAMRAVRQLSFKTIRGRPIKVSIVQ</sequence>
<dbReference type="Pfam" id="PF00076">
    <property type="entry name" value="RRM_1"/>
    <property type="match status" value="1"/>
</dbReference>
<feature type="region of interest" description="Disordered" evidence="4">
    <location>
        <begin position="501"/>
        <end position="549"/>
    </location>
</feature>
<dbReference type="CDD" id="cd12254">
    <property type="entry name" value="RRM_hnRNPH_ESRPs_RBM12_like"/>
    <property type="match status" value="2"/>
</dbReference>
<reference evidence="6 7" key="1">
    <citation type="submission" date="2024-07" db="EMBL/GenBank/DDBJ databases">
        <title>Chromosome-level genome assembly of the water stick insect Ranatra chinensis (Heteroptera: Nepidae).</title>
        <authorList>
            <person name="Liu X."/>
        </authorList>
    </citation>
    <scope>NUCLEOTIDE SEQUENCE [LARGE SCALE GENOMIC DNA]</scope>
    <source>
        <strain evidence="6">Cailab_2021Rc</strain>
        <tissue evidence="6">Muscle</tissue>
    </source>
</reference>
<dbReference type="SMART" id="SM00360">
    <property type="entry name" value="RRM"/>
    <property type="match status" value="4"/>
</dbReference>
<accession>A0ABD0YWH2</accession>
<dbReference type="InterPro" id="IPR050666">
    <property type="entry name" value="ESRP"/>
</dbReference>
<feature type="compositionally biased region" description="Basic and acidic residues" evidence="4">
    <location>
        <begin position="211"/>
        <end position="235"/>
    </location>
</feature>
<dbReference type="PROSITE" id="PS50102">
    <property type="entry name" value="RRM"/>
    <property type="match status" value="3"/>
</dbReference>
<feature type="domain" description="RRM" evidence="5">
    <location>
        <begin position="403"/>
        <end position="480"/>
    </location>
</feature>
<evidence type="ECO:0000259" key="5">
    <source>
        <dbReference type="PROSITE" id="PS50102"/>
    </source>
</evidence>
<proteinExistence type="predicted"/>
<protein>
    <recommendedName>
        <fullName evidence="5">RRM domain-containing protein</fullName>
    </recommendedName>
</protein>
<feature type="region of interest" description="Disordered" evidence="4">
    <location>
        <begin position="117"/>
        <end position="256"/>
    </location>
</feature>
<evidence type="ECO:0000256" key="3">
    <source>
        <dbReference type="PROSITE-ProRule" id="PRU00176"/>
    </source>
</evidence>
<dbReference type="PANTHER" id="PTHR13976">
    <property type="entry name" value="HETEROGENEOUS NUCLEAR RIBONUCLEOPROTEIN-RELATED"/>
    <property type="match status" value="1"/>
</dbReference>
<evidence type="ECO:0000256" key="4">
    <source>
        <dbReference type="SAM" id="MobiDB-lite"/>
    </source>
</evidence>
<keyword evidence="1" id="KW-0677">Repeat</keyword>
<dbReference type="Proteomes" id="UP001558652">
    <property type="component" value="Unassembled WGS sequence"/>
</dbReference>
<evidence type="ECO:0000256" key="2">
    <source>
        <dbReference type="ARBA" id="ARBA00022884"/>
    </source>
</evidence>
<organism evidence="6 7">
    <name type="scientific">Ranatra chinensis</name>
    <dbReference type="NCBI Taxonomy" id="642074"/>
    <lineage>
        <taxon>Eukaryota</taxon>
        <taxon>Metazoa</taxon>
        <taxon>Ecdysozoa</taxon>
        <taxon>Arthropoda</taxon>
        <taxon>Hexapoda</taxon>
        <taxon>Insecta</taxon>
        <taxon>Pterygota</taxon>
        <taxon>Neoptera</taxon>
        <taxon>Paraneoptera</taxon>
        <taxon>Hemiptera</taxon>
        <taxon>Heteroptera</taxon>
        <taxon>Panheteroptera</taxon>
        <taxon>Nepomorpha</taxon>
        <taxon>Nepidae</taxon>
        <taxon>Ranatrinae</taxon>
        <taxon>Ranatra</taxon>
    </lineage>
</organism>
<feature type="compositionally biased region" description="Acidic residues" evidence="4">
    <location>
        <begin position="503"/>
        <end position="512"/>
    </location>
</feature>
<evidence type="ECO:0000256" key="1">
    <source>
        <dbReference type="ARBA" id="ARBA00022737"/>
    </source>
</evidence>
<dbReference type="InterPro" id="IPR035979">
    <property type="entry name" value="RBD_domain_sf"/>
</dbReference>
<feature type="compositionally biased region" description="Basic and acidic residues" evidence="4">
    <location>
        <begin position="514"/>
        <end position="526"/>
    </location>
</feature>
<feature type="compositionally biased region" description="Basic residues" evidence="4">
    <location>
        <begin position="187"/>
        <end position="210"/>
    </location>
</feature>
<dbReference type="EMBL" id="JBFDAA010000007">
    <property type="protein sequence ID" value="KAL1130927.1"/>
    <property type="molecule type" value="Genomic_DNA"/>
</dbReference>
<comment type="caution">
    <text evidence="6">The sequence shown here is derived from an EMBL/GenBank/DDBJ whole genome shotgun (WGS) entry which is preliminary data.</text>
</comment>
<evidence type="ECO:0000313" key="6">
    <source>
        <dbReference type="EMBL" id="KAL1130927.1"/>
    </source>
</evidence>
<dbReference type="Gene3D" id="3.30.70.330">
    <property type="match status" value="4"/>
</dbReference>
<dbReference type="CDD" id="cd12510">
    <property type="entry name" value="RRM1_RBM12_like"/>
    <property type="match status" value="1"/>
</dbReference>
<feature type="domain" description="RRM" evidence="5">
    <location>
        <begin position="753"/>
        <end position="830"/>
    </location>
</feature>
<feature type="compositionally biased region" description="Basic and acidic residues" evidence="4">
    <location>
        <begin position="121"/>
        <end position="186"/>
    </location>
</feature>
<dbReference type="AlphaFoldDB" id="A0ABD0YWH2"/>
<dbReference type="InterPro" id="IPR012677">
    <property type="entry name" value="Nucleotide-bd_a/b_plait_sf"/>
</dbReference>
<dbReference type="InterPro" id="IPR000504">
    <property type="entry name" value="RRM_dom"/>
</dbReference>